<accession>A0A7W6FRM6</accession>
<dbReference type="Proteomes" id="UP000571950">
    <property type="component" value="Unassembled WGS sequence"/>
</dbReference>
<comment type="caution">
    <text evidence="2">The sequence shown here is derived from an EMBL/GenBank/DDBJ whole genome shotgun (WGS) entry which is preliminary data.</text>
</comment>
<evidence type="ECO:0000313" key="1">
    <source>
        <dbReference type="EMBL" id="MBB3927261.1"/>
    </source>
</evidence>
<organism evidence="2 3">
    <name type="scientific">Sphingobium jiangsuense</name>
    <dbReference type="NCBI Taxonomy" id="870476"/>
    <lineage>
        <taxon>Bacteria</taxon>
        <taxon>Pseudomonadati</taxon>
        <taxon>Pseudomonadota</taxon>
        <taxon>Alphaproteobacteria</taxon>
        <taxon>Sphingomonadales</taxon>
        <taxon>Sphingomonadaceae</taxon>
        <taxon>Sphingobium</taxon>
    </lineage>
</organism>
<proteinExistence type="predicted"/>
<evidence type="ECO:0000313" key="3">
    <source>
        <dbReference type="Proteomes" id="UP000571950"/>
    </source>
</evidence>
<dbReference type="EMBL" id="JACIDT010000019">
    <property type="protein sequence ID" value="MBB3928153.1"/>
    <property type="molecule type" value="Genomic_DNA"/>
</dbReference>
<name>A0A7W6FRM6_9SPHN</name>
<protein>
    <submittedName>
        <fullName evidence="2">Uncharacterized protein</fullName>
    </submittedName>
</protein>
<keyword evidence="3" id="KW-1185">Reference proteome</keyword>
<gene>
    <name evidence="1" type="ORF">GGR43_002990</name>
    <name evidence="2" type="ORF">GGR43_003894</name>
</gene>
<dbReference type="EMBL" id="JACIDT010000011">
    <property type="protein sequence ID" value="MBB3927261.1"/>
    <property type="molecule type" value="Genomic_DNA"/>
</dbReference>
<evidence type="ECO:0000313" key="2">
    <source>
        <dbReference type="EMBL" id="MBB3928153.1"/>
    </source>
</evidence>
<dbReference type="AlphaFoldDB" id="A0A7W6FRM6"/>
<sequence>MGTLLDAFTPDECANYLKNSGYASI</sequence>
<reference evidence="2 3" key="1">
    <citation type="submission" date="2020-08" db="EMBL/GenBank/DDBJ databases">
        <title>Genomic Encyclopedia of Type Strains, Phase IV (KMG-IV): sequencing the most valuable type-strain genomes for metagenomic binning, comparative biology and taxonomic classification.</title>
        <authorList>
            <person name="Goeker M."/>
        </authorList>
    </citation>
    <scope>NUCLEOTIDE SEQUENCE [LARGE SCALE GENOMIC DNA]</scope>
    <source>
        <strain evidence="2 3">DSM 26189</strain>
    </source>
</reference>